<dbReference type="InterPro" id="IPR056073">
    <property type="entry name" value="DUF7656"/>
</dbReference>
<comment type="caution">
    <text evidence="2">The sequence shown here is derived from an EMBL/GenBank/DDBJ whole genome shotgun (WGS) entry which is preliminary data.</text>
</comment>
<keyword evidence="3" id="KW-1185">Reference proteome</keyword>
<dbReference type="EMBL" id="LVLJ01003552">
    <property type="protein sequence ID" value="OAE21014.1"/>
    <property type="molecule type" value="Genomic_DNA"/>
</dbReference>
<gene>
    <name evidence="2" type="ORF">AXG93_2258s1010</name>
</gene>
<evidence type="ECO:0000259" key="1">
    <source>
        <dbReference type="Pfam" id="PF24676"/>
    </source>
</evidence>
<protein>
    <recommendedName>
        <fullName evidence="1">DUF7656 domain-containing protein</fullName>
    </recommendedName>
</protein>
<name>A0A176VJC7_MARPO</name>
<evidence type="ECO:0000313" key="3">
    <source>
        <dbReference type="Proteomes" id="UP000077202"/>
    </source>
</evidence>
<reference evidence="2" key="1">
    <citation type="submission" date="2016-03" db="EMBL/GenBank/DDBJ databases">
        <title>Mechanisms controlling the formation of the plant cell surface in tip-growing cells are functionally conserved among land plants.</title>
        <authorList>
            <person name="Honkanen S."/>
            <person name="Jones V.A."/>
            <person name="Morieri G."/>
            <person name="Champion C."/>
            <person name="Hetherington A.J."/>
            <person name="Kelly S."/>
            <person name="Saint-Marcoux D."/>
            <person name="Proust H."/>
            <person name="Prescott H."/>
            <person name="Dolan L."/>
        </authorList>
    </citation>
    <scope>NUCLEOTIDE SEQUENCE [LARGE SCALE GENOMIC DNA]</scope>
    <source>
        <tissue evidence="2">Whole gametophyte</tissue>
    </source>
</reference>
<organism evidence="2 3">
    <name type="scientific">Marchantia polymorpha subsp. ruderalis</name>
    <dbReference type="NCBI Taxonomy" id="1480154"/>
    <lineage>
        <taxon>Eukaryota</taxon>
        <taxon>Viridiplantae</taxon>
        <taxon>Streptophyta</taxon>
        <taxon>Embryophyta</taxon>
        <taxon>Marchantiophyta</taxon>
        <taxon>Marchantiopsida</taxon>
        <taxon>Marchantiidae</taxon>
        <taxon>Marchantiales</taxon>
        <taxon>Marchantiaceae</taxon>
        <taxon>Marchantia</taxon>
    </lineage>
</organism>
<dbReference type="Proteomes" id="UP000077202">
    <property type="component" value="Unassembled WGS sequence"/>
</dbReference>
<dbReference type="Pfam" id="PF24676">
    <property type="entry name" value="DUF7656"/>
    <property type="match status" value="1"/>
</dbReference>
<accession>A0A176VJC7</accession>
<proteinExistence type="predicted"/>
<feature type="domain" description="DUF7656" evidence="1">
    <location>
        <begin position="176"/>
        <end position="267"/>
    </location>
</feature>
<evidence type="ECO:0000313" key="2">
    <source>
        <dbReference type="EMBL" id="OAE21014.1"/>
    </source>
</evidence>
<dbReference type="AlphaFoldDB" id="A0A176VJC7"/>
<sequence>MFESYSSRFRGKLLTAGECMRIERGLPYDELCVDLSRLVRSLAFSYCVLLAAADELLCVLDAGNPVRSRLNGFWLVVTWFVVTSRAFTCIDEHAGISEEELTGIARERSEIKKQTSRFSDVLGSLVVNFWSGIKEEGEIAEFLLEFYGTKFSSEGLNEYLKNLEVLEEKVNFLELMQGKGVEILRKGTNRDSLVAANITVSSLYVLCYDDKERVQRKSSWICNYQLFEDLIKDREEGRNSKLFLLDHAICQSWDREQDVCIQFYRGGLSDPDYLKALQNQSRRLSKAEQGGVKVVVPSQFTKLDRSMNGNTVTVSDSSLEDWNFEDPSQSCTQRYKSYLFRIEADFGKQALPFTILLLMVFIQQHLRGFFETFWNSAVMNKANCSKGQE</sequence>